<gene>
    <name evidence="1" type="ORF">LCGC14_1043340</name>
</gene>
<organism evidence="1">
    <name type="scientific">marine sediment metagenome</name>
    <dbReference type="NCBI Taxonomy" id="412755"/>
    <lineage>
        <taxon>unclassified sequences</taxon>
        <taxon>metagenomes</taxon>
        <taxon>ecological metagenomes</taxon>
    </lineage>
</organism>
<comment type="caution">
    <text evidence="1">The sequence shown here is derived from an EMBL/GenBank/DDBJ whole genome shotgun (WGS) entry which is preliminary data.</text>
</comment>
<proteinExistence type="predicted"/>
<evidence type="ECO:0000313" key="1">
    <source>
        <dbReference type="EMBL" id="KKN09775.1"/>
    </source>
</evidence>
<name>A0A0F9MR56_9ZZZZ</name>
<accession>A0A0F9MR56</accession>
<dbReference type="AlphaFoldDB" id="A0A0F9MR56"/>
<protein>
    <submittedName>
        <fullName evidence="1">Uncharacterized protein</fullName>
    </submittedName>
</protein>
<sequence>MFSFEFEADTDIMLAWHDAIVQSPQTTRVFIEGTVLGDIRRKVDAISVYPGPVVYPIEWTSEAQRRFYFAVVAQRDNDGNIIPYERRGTFFDDVIVELDALSLNLKITNPNPVARYVIGDDQQKFHANTGWEDPSEQYLVIFIEAQDDIIDTWIEIIDWRNLA</sequence>
<reference evidence="1" key="1">
    <citation type="journal article" date="2015" name="Nature">
        <title>Complex archaea that bridge the gap between prokaryotes and eukaryotes.</title>
        <authorList>
            <person name="Spang A."/>
            <person name="Saw J.H."/>
            <person name="Jorgensen S.L."/>
            <person name="Zaremba-Niedzwiedzka K."/>
            <person name="Martijn J."/>
            <person name="Lind A.E."/>
            <person name="van Eijk R."/>
            <person name="Schleper C."/>
            <person name="Guy L."/>
            <person name="Ettema T.J."/>
        </authorList>
    </citation>
    <scope>NUCLEOTIDE SEQUENCE</scope>
</reference>
<dbReference type="EMBL" id="LAZR01004308">
    <property type="protein sequence ID" value="KKN09775.1"/>
    <property type="molecule type" value="Genomic_DNA"/>
</dbReference>